<organism evidence="5 6">
    <name type="scientific">Daejeonella rubra</name>
    <dbReference type="NCBI Taxonomy" id="990371"/>
    <lineage>
        <taxon>Bacteria</taxon>
        <taxon>Pseudomonadati</taxon>
        <taxon>Bacteroidota</taxon>
        <taxon>Sphingobacteriia</taxon>
        <taxon>Sphingobacteriales</taxon>
        <taxon>Sphingobacteriaceae</taxon>
        <taxon>Daejeonella</taxon>
    </lineage>
</organism>
<dbReference type="InterPro" id="IPR011006">
    <property type="entry name" value="CheY-like_superfamily"/>
</dbReference>
<sequence length="344" mass="39846">MGTQSCGTILSELPVAFNISQNRTLEELKNYLDNQSILTLPDIIIIEADTKGECFNFIEQIKKNALWRELIIVLISTSHNKEWKARALQLKVHDFYILPFPIEHLIERLAFLVKFKLIKPTLSILENADVVYKLPLGKRLFDILVSTLGIILVSPILIITSILIRLDTKGPVLYKSKRVGTGYNIFDFYKFRSMRIDAERQLENLSELNLYKADADEENSGKKSVFVKLIDDPRITRIGNFIRRTSIDELPQLFNVIKGDMSLVGNRPLPLYEAEMLTSNEWSLRFMGPAGVTGLWQIKSRGKRDISERERKKFDNFYALKYSFWFDLEILIKTLPVILHKEKF</sequence>
<dbReference type="EMBL" id="FNHH01000022">
    <property type="protein sequence ID" value="SDM75604.1"/>
    <property type="molecule type" value="Genomic_DNA"/>
</dbReference>
<evidence type="ECO:0000256" key="3">
    <source>
        <dbReference type="SAM" id="Phobius"/>
    </source>
</evidence>
<dbReference type="Pfam" id="PF02397">
    <property type="entry name" value="Bac_transf"/>
    <property type="match status" value="1"/>
</dbReference>
<dbReference type="Proteomes" id="UP000199226">
    <property type="component" value="Unassembled WGS sequence"/>
</dbReference>
<dbReference type="Gene3D" id="3.40.50.2300">
    <property type="match status" value="1"/>
</dbReference>
<comment type="caution">
    <text evidence="2">Lacks conserved residue(s) required for the propagation of feature annotation.</text>
</comment>
<name>A0A1G9VTR0_9SPHI</name>
<dbReference type="PANTHER" id="PTHR30576">
    <property type="entry name" value="COLANIC BIOSYNTHESIS UDP-GLUCOSE LIPID CARRIER TRANSFERASE"/>
    <property type="match status" value="1"/>
</dbReference>
<dbReference type="PROSITE" id="PS50110">
    <property type="entry name" value="RESPONSE_REGULATORY"/>
    <property type="match status" value="1"/>
</dbReference>
<keyword evidence="5" id="KW-0808">Transferase</keyword>
<protein>
    <submittedName>
        <fullName evidence="5">Sugar transferase involved in LPS biosynthesis (Colanic, teichoic acid)</fullName>
    </submittedName>
</protein>
<dbReference type="GO" id="GO:0016780">
    <property type="term" value="F:phosphotransferase activity, for other substituted phosphate groups"/>
    <property type="evidence" value="ECO:0007669"/>
    <property type="project" value="TreeGrafter"/>
</dbReference>
<dbReference type="AlphaFoldDB" id="A0A1G9VTR0"/>
<feature type="transmembrane region" description="Helical" evidence="3">
    <location>
        <begin position="143"/>
        <end position="164"/>
    </location>
</feature>
<keyword evidence="3" id="KW-1133">Transmembrane helix</keyword>
<dbReference type="SUPFAM" id="SSF52172">
    <property type="entry name" value="CheY-like"/>
    <property type="match status" value="1"/>
</dbReference>
<reference evidence="6" key="1">
    <citation type="submission" date="2016-10" db="EMBL/GenBank/DDBJ databases">
        <authorList>
            <person name="Varghese N."/>
            <person name="Submissions S."/>
        </authorList>
    </citation>
    <scope>NUCLEOTIDE SEQUENCE [LARGE SCALE GENOMIC DNA]</scope>
    <source>
        <strain evidence="6">DSM 24536</strain>
    </source>
</reference>
<evidence type="ECO:0000313" key="6">
    <source>
        <dbReference type="Proteomes" id="UP000199226"/>
    </source>
</evidence>
<dbReference type="GO" id="GO:0000160">
    <property type="term" value="P:phosphorelay signal transduction system"/>
    <property type="evidence" value="ECO:0007669"/>
    <property type="project" value="InterPro"/>
</dbReference>
<keyword evidence="6" id="KW-1185">Reference proteome</keyword>
<dbReference type="PANTHER" id="PTHR30576:SF0">
    <property type="entry name" value="UNDECAPRENYL-PHOSPHATE N-ACETYLGALACTOSAMINYL 1-PHOSPHATE TRANSFERASE-RELATED"/>
    <property type="match status" value="1"/>
</dbReference>
<dbReference type="STRING" id="990371.SAMN05421813_12245"/>
<evidence type="ECO:0000256" key="1">
    <source>
        <dbReference type="ARBA" id="ARBA00006464"/>
    </source>
</evidence>
<dbReference type="InterPro" id="IPR003362">
    <property type="entry name" value="Bact_transf"/>
</dbReference>
<evidence type="ECO:0000313" key="5">
    <source>
        <dbReference type="EMBL" id="SDM75604.1"/>
    </source>
</evidence>
<evidence type="ECO:0000256" key="2">
    <source>
        <dbReference type="PROSITE-ProRule" id="PRU00169"/>
    </source>
</evidence>
<feature type="domain" description="Response regulatory" evidence="4">
    <location>
        <begin position="1"/>
        <end position="113"/>
    </location>
</feature>
<keyword evidence="3" id="KW-0472">Membrane</keyword>
<dbReference type="InterPro" id="IPR001789">
    <property type="entry name" value="Sig_transdc_resp-reg_receiver"/>
</dbReference>
<accession>A0A1G9VTR0</accession>
<comment type="similarity">
    <text evidence="1">Belongs to the bacterial sugar transferase family.</text>
</comment>
<gene>
    <name evidence="5" type="ORF">SAMN05421813_12245</name>
</gene>
<evidence type="ECO:0000259" key="4">
    <source>
        <dbReference type="PROSITE" id="PS50110"/>
    </source>
</evidence>
<keyword evidence="3" id="KW-0812">Transmembrane</keyword>
<proteinExistence type="inferred from homology"/>